<organism evidence="3 4">
    <name type="scientific">Pontivivens ytuae</name>
    <dbReference type="NCBI Taxonomy" id="2789856"/>
    <lineage>
        <taxon>Bacteria</taxon>
        <taxon>Pseudomonadati</taxon>
        <taxon>Pseudomonadota</taxon>
        <taxon>Alphaproteobacteria</taxon>
        <taxon>Rhodobacterales</taxon>
        <taxon>Paracoccaceae</taxon>
        <taxon>Pontivivens</taxon>
    </lineage>
</organism>
<reference evidence="3 4" key="1">
    <citation type="submission" date="2020-11" db="EMBL/GenBank/DDBJ databases">
        <title>Description of Pontivivens ytuae sp. nov. isolated from deep sea sediment of Mariana Trench.</title>
        <authorList>
            <person name="Wang Z."/>
            <person name="Sun Q.-L."/>
            <person name="Xu X.-D."/>
            <person name="Tang Y.-Z."/>
            <person name="Zhang J."/>
        </authorList>
    </citation>
    <scope>NUCLEOTIDE SEQUENCE [LARGE SCALE GENOMIC DNA]</scope>
    <source>
        <strain evidence="3 4">MT2928</strain>
    </source>
</reference>
<feature type="transmembrane region" description="Helical" evidence="2">
    <location>
        <begin position="37"/>
        <end position="55"/>
    </location>
</feature>
<dbReference type="GO" id="GO:0005886">
    <property type="term" value="C:plasma membrane"/>
    <property type="evidence" value="ECO:0007669"/>
    <property type="project" value="TreeGrafter"/>
</dbReference>
<dbReference type="RefSeq" id="WP_196102305.1">
    <property type="nucleotide sequence ID" value="NZ_CP064942.1"/>
</dbReference>
<dbReference type="Pfam" id="PF01312">
    <property type="entry name" value="Bac_export_2"/>
    <property type="match status" value="1"/>
</dbReference>
<dbReference type="Gene3D" id="3.40.1690.10">
    <property type="entry name" value="secretion proteins EscU"/>
    <property type="match status" value="1"/>
</dbReference>
<keyword evidence="2" id="KW-0812">Transmembrane</keyword>
<proteinExistence type="inferred from homology"/>
<evidence type="ECO:0000256" key="2">
    <source>
        <dbReference type="SAM" id="Phobius"/>
    </source>
</evidence>
<evidence type="ECO:0000313" key="4">
    <source>
        <dbReference type="Proteomes" id="UP000594800"/>
    </source>
</evidence>
<dbReference type="PANTHER" id="PTHR30531:SF12">
    <property type="entry name" value="FLAGELLAR BIOSYNTHETIC PROTEIN FLHB"/>
    <property type="match status" value="1"/>
</dbReference>
<dbReference type="InterPro" id="IPR029025">
    <property type="entry name" value="T3SS_substrate_exporter_C"/>
</dbReference>
<keyword evidence="2" id="KW-1133">Transmembrane helix</keyword>
<dbReference type="AlphaFoldDB" id="A0A7S9LPV5"/>
<gene>
    <name evidence="3" type="ORF">I0K15_14980</name>
</gene>
<keyword evidence="2" id="KW-0472">Membrane</keyword>
<dbReference type="Proteomes" id="UP000594800">
    <property type="component" value="Chromosome"/>
</dbReference>
<sequence>MSEQNDQGEKSHEPTQKRLDTAREDGNIAQAPDLTATAAYAGLFLVILAAGPALVRDVGAALTAPIAHADAPGEWPRIEAYAKDVAWGLAPLFLAPVAAVLAVLAATRAVTFAPKKIAPDLSRISPIAGAKNKFGPTGLFEFAKSSTKLTVISIAVGLWFTLRLDRIVGLSAAEAPSLLVEIGQTVRVLLIVVLGITVPLAVLDMLWQRFDHRRKLRMSHQDLKDEAKQAEGDPHAKSQRRRRAQELAGNRMLQDVPDADVVIVNPIHIAVALKWDRGRGGAPVCVAKGQGEIAERIRERAAEHGVPIHRDIATARSLHATVEIGAEVPRDTYRAVAAAIRFADHVRRKAK</sequence>
<keyword evidence="3" id="KW-0966">Cell projection</keyword>
<evidence type="ECO:0000256" key="1">
    <source>
        <dbReference type="ARBA" id="ARBA00010690"/>
    </source>
</evidence>
<protein>
    <submittedName>
        <fullName evidence="3">Flagellar biosynthesis protein FlhB</fullName>
    </submittedName>
</protein>
<evidence type="ECO:0000313" key="3">
    <source>
        <dbReference type="EMBL" id="QPH53094.1"/>
    </source>
</evidence>
<keyword evidence="3" id="KW-0969">Cilium</keyword>
<comment type="similarity">
    <text evidence="1">Belongs to the type III secretion exporter family.</text>
</comment>
<dbReference type="InterPro" id="IPR006135">
    <property type="entry name" value="T3SS_substrate_exporter"/>
</dbReference>
<dbReference type="Gene3D" id="6.10.250.2080">
    <property type="match status" value="1"/>
</dbReference>
<feature type="transmembrane region" description="Helical" evidence="2">
    <location>
        <begin position="188"/>
        <end position="207"/>
    </location>
</feature>
<dbReference type="PRINTS" id="PR00950">
    <property type="entry name" value="TYPE3IMSPROT"/>
</dbReference>
<dbReference type="SUPFAM" id="SSF160544">
    <property type="entry name" value="EscU C-terminal domain-like"/>
    <property type="match status" value="1"/>
</dbReference>
<keyword evidence="3" id="KW-0282">Flagellum</keyword>
<feature type="transmembrane region" description="Helical" evidence="2">
    <location>
        <begin position="85"/>
        <end position="106"/>
    </location>
</feature>
<dbReference type="EMBL" id="CP064942">
    <property type="protein sequence ID" value="QPH53094.1"/>
    <property type="molecule type" value="Genomic_DNA"/>
</dbReference>
<dbReference type="GO" id="GO:0009306">
    <property type="term" value="P:protein secretion"/>
    <property type="evidence" value="ECO:0007669"/>
    <property type="project" value="InterPro"/>
</dbReference>
<accession>A0A7S9LPV5</accession>
<dbReference type="KEGG" id="poz:I0K15_14980"/>
<dbReference type="PANTHER" id="PTHR30531">
    <property type="entry name" value="FLAGELLAR BIOSYNTHETIC PROTEIN FLHB"/>
    <property type="match status" value="1"/>
</dbReference>
<keyword evidence="4" id="KW-1185">Reference proteome</keyword>
<name>A0A7S9LPV5_9RHOB</name>